<dbReference type="PANTHER" id="PTHR10151:SF120">
    <property type="entry name" value="BIS(5'-ADENOSYL)-TRIPHOSPHATASE"/>
    <property type="match status" value="1"/>
</dbReference>
<dbReference type="eggNOG" id="COG1524">
    <property type="taxonomic scope" value="Bacteria"/>
</dbReference>
<dbReference type="Pfam" id="PF01663">
    <property type="entry name" value="Phosphodiest"/>
    <property type="match status" value="1"/>
</dbReference>
<dbReference type="HOGENOM" id="CLU_087217_0_0_6"/>
<dbReference type="PANTHER" id="PTHR10151">
    <property type="entry name" value="ECTONUCLEOTIDE PYROPHOSPHATASE/PHOSPHODIESTERASE"/>
    <property type="match status" value="1"/>
</dbReference>
<accession>A4XRY0</accession>
<organism evidence="1">
    <name type="scientific">Ectopseudomonas mendocina (strain ymp)</name>
    <name type="common">Pseudomonas mendocina</name>
    <dbReference type="NCBI Taxonomy" id="399739"/>
    <lineage>
        <taxon>Bacteria</taxon>
        <taxon>Pseudomonadati</taxon>
        <taxon>Pseudomonadota</taxon>
        <taxon>Gammaproteobacteria</taxon>
        <taxon>Pseudomonadales</taxon>
        <taxon>Pseudomonadaceae</taxon>
        <taxon>Ectopseudomonas</taxon>
    </lineage>
</organism>
<dbReference type="SUPFAM" id="SSF53649">
    <property type="entry name" value="Alkaline phosphatase-like"/>
    <property type="match status" value="1"/>
</dbReference>
<reference evidence="1" key="1">
    <citation type="submission" date="2007-04" db="EMBL/GenBank/DDBJ databases">
        <title>Complete sequence of Pseudomonas mendocina ymp.</title>
        <authorList>
            <consortium name="US DOE Joint Genome Institute"/>
            <person name="Copeland A."/>
            <person name="Lucas S."/>
            <person name="Lapidus A."/>
            <person name="Barry K."/>
            <person name="Glavina del Rio T."/>
            <person name="Dalin E."/>
            <person name="Tice H."/>
            <person name="Pitluck S."/>
            <person name="Kiss H."/>
            <person name="Brettin T."/>
            <person name="Detter J.C."/>
            <person name="Bruce D."/>
            <person name="Han C."/>
            <person name="Schmutz J."/>
            <person name="Larimer F."/>
            <person name="Land M."/>
            <person name="Hauser L."/>
            <person name="Kyrpides N."/>
            <person name="Mikhailova N."/>
            <person name="Hersman L."/>
            <person name="Dubois J."/>
            <person name="Maurice P."/>
            <person name="Richardson P."/>
        </authorList>
    </citation>
    <scope>NUCLEOTIDE SEQUENCE [LARGE SCALE GENOMIC DNA]</scope>
    <source>
        <strain evidence="1">Ymp</strain>
    </source>
</reference>
<evidence type="ECO:0000313" key="1">
    <source>
        <dbReference type="EMBL" id="ABP84096.1"/>
    </source>
</evidence>
<gene>
    <name evidence="1" type="ordered locus">Pmen_1331</name>
</gene>
<dbReference type="AlphaFoldDB" id="A4XRY0"/>
<dbReference type="EMBL" id="CP000680">
    <property type="protein sequence ID" value="ABP84096.1"/>
    <property type="molecule type" value="Genomic_DNA"/>
</dbReference>
<proteinExistence type="predicted"/>
<protein>
    <submittedName>
        <fullName evidence="1">Uncharacterized protein of the AP superfamily-like protein</fullName>
    </submittedName>
</protein>
<dbReference type="InterPro" id="IPR002591">
    <property type="entry name" value="Phosphodiest/P_Trfase"/>
</dbReference>
<dbReference type="GO" id="GO:0016787">
    <property type="term" value="F:hydrolase activity"/>
    <property type="evidence" value="ECO:0007669"/>
    <property type="project" value="UniProtKB-ARBA"/>
</dbReference>
<dbReference type="STRING" id="399739.Pmen_1331"/>
<dbReference type="InterPro" id="IPR017850">
    <property type="entry name" value="Alkaline_phosphatase_core_sf"/>
</dbReference>
<name>A4XRY0_ECTM1</name>
<sequence length="291" mass="32179">MKSGAIAENAPDCIRATTEREKPMKHNVILVVLDGLSYQVAQHALGHLLAYCQAGRAALYKLDCALPALSRPLYECILTGVPPIDSGIVHNDVVRLSNQRSIFHYARDAGLTTAAAAYHWVSELYNRAPFQAARDRHTSDEALPIQHGHFYYADHYPDSHLFADADSLRQLHAPNLLLAHPMNIDDAGHKHGLDSSQYRNAARMADVLLAEYIQTWLDAGYQILVTADHGMNNDRSHNGVLPEEREVPLIVLGSAFSLDPAARPQQTELCGTICQLLGVAHDKPWCRELLA</sequence>
<dbReference type="Gene3D" id="3.40.720.10">
    <property type="entry name" value="Alkaline Phosphatase, subunit A"/>
    <property type="match status" value="1"/>
</dbReference>
<dbReference type="KEGG" id="pmy:Pmen_1331"/>